<sequence>MKFAIIAVATIFGFATLHSAQAMTGDATWYHLNGGITACGERFTDQDLVAATAFNYWTHPNPNLDPMCQRRARVTDPTSGRQVVVRIKDKCGGCRSGDIDLSPAAFRQLRDLGVGRFRVNWDFI</sequence>
<keyword evidence="5" id="KW-1185">Reference proteome</keyword>
<proteinExistence type="predicted"/>
<dbReference type="InterPro" id="IPR051477">
    <property type="entry name" value="Expansin_CellWall"/>
</dbReference>
<feature type="chain" id="PRO_5012646559" evidence="2">
    <location>
        <begin position="23"/>
        <end position="124"/>
    </location>
</feature>
<dbReference type="Pfam" id="PF03330">
    <property type="entry name" value="DPBB_1"/>
    <property type="match status" value="1"/>
</dbReference>
<dbReference type="CDD" id="cd22191">
    <property type="entry name" value="DPBB_RlpA_EXP_N-like"/>
    <property type="match status" value="1"/>
</dbReference>
<evidence type="ECO:0000313" key="4">
    <source>
        <dbReference type="EMBL" id="OXA55132.1"/>
    </source>
</evidence>
<name>A0A226EBX6_FOLCA</name>
<evidence type="ECO:0000259" key="3">
    <source>
        <dbReference type="Pfam" id="PF03330"/>
    </source>
</evidence>
<comment type="caution">
    <text evidence="4">The sequence shown here is derived from an EMBL/GenBank/DDBJ whole genome shotgun (WGS) entry which is preliminary data.</text>
</comment>
<dbReference type="OrthoDB" id="9983485at2759"/>
<dbReference type="STRING" id="158441.A0A226EBX6"/>
<dbReference type="PANTHER" id="PTHR31836:SF27">
    <property type="entry name" value="RLPA-LIKE PROTEIN DOUBLE-PSI BETA-BARREL DOMAIN-CONTAINING PROTEIN"/>
    <property type="match status" value="1"/>
</dbReference>
<feature type="domain" description="RlpA-like protein double-psi beta-barrel" evidence="3">
    <location>
        <begin position="24"/>
        <end position="120"/>
    </location>
</feature>
<dbReference type="OMA" id="RIPITWE"/>
<dbReference type="EMBL" id="LNIX01000005">
    <property type="protein sequence ID" value="OXA55132.1"/>
    <property type="molecule type" value="Genomic_DNA"/>
</dbReference>
<reference evidence="4 5" key="1">
    <citation type="submission" date="2015-12" db="EMBL/GenBank/DDBJ databases">
        <title>The genome of Folsomia candida.</title>
        <authorList>
            <person name="Faddeeva A."/>
            <person name="Derks M.F."/>
            <person name="Anvar Y."/>
            <person name="Smit S."/>
            <person name="Van Straalen N."/>
            <person name="Roelofs D."/>
        </authorList>
    </citation>
    <scope>NUCLEOTIDE SEQUENCE [LARGE SCALE GENOMIC DNA]</scope>
    <source>
        <strain evidence="4 5">VU population</strain>
        <tissue evidence="4">Whole body</tissue>
    </source>
</reference>
<evidence type="ECO:0000256" key="2">
    <source>
        <dbReference type="SAM" id="SignalP"/>
    </source>
</evidence>
<dbReference type="SUPFAM" id="SSF50685">
    <property type="entry name" value="Barwin-like endoglucanases"/>
    <property type="match status" value="1"/>
</dbReference>
<dbReference type="InterPro" id="IPR036908">
    <property type="entry name" value="RlpA-like_sf"/>
</dbReference>
<dbReference type="Proteomes" id="UP000198287">
    <property type="component" value="Unassembled WGS sequence"/>
</dbReference>
<dbReference type="PANTHER" id="PTHR31836">
    <property type="match status" value="1"/>
</dbReference>
<dbReference type="Gene3D" id="2.40.40.10">
    <property type="entry name" value="RlpA-like domain"/>
    <property type="match status" value="1"/>
</dbReference>
<dbReference type="AlphaFoldDB" id="A0A226EBX6"/>
<accession>A0A226EBX6</accession>
<dbReference type="InterPro" id="IPR009009">
    <property type="entry name" value="RlpA-like_DPBB"/>
</dbReference>
<organism evidence="4 5">
    <name type="scientific">Folsomia candida</name>
    <name type="common">Springtail</name>
    <dbReference type="NCBI Taxonomy" id="158441"/>
    <lineage>
        <taxon>Eukaryota</taxon>
        <taxon>Metazoa</taxon>
        <taxon>Ecdysozoa</taxon>
        <taxon>Arthropoda</taxon>
        <taxon>Hexapoda</taxon>
        <taxon>Collembola</taxon>
        <taxon>Entomobryomorpha</taxon>
        <taxon>Isotomoidea</taxon>
        <taxon>Isotomidae</taxon>
        <taxon>Proisotominae</taxon>
        <taxon>Folsomia</taxon>
    </lineage>
</organism>
<protein>
    <submittedName>
        <fullName evidence="4">Papain inhibitor</fullName>
    </submittedName>
</protein>
<evidence type="ECO:0000313" key="5">
    <source>
        <dbReference type="Proteomes" id="UP000198287"/>
    </source>
</evidence>
<feature type="signal peptide" evidence="2">
    <location>
        <begin position="1"/>
        <end position="22"/>
    </location>
</feature>
<gene>
    <name evidence="4" type="ORF">Fcan01_11062</name>
</gene>
<keyword evidence="1 2" id="KW-0732">Signal</keyword>
<evidence type="ECO:0000256" key="1">
    <source>
        <dbReference type="ARBA" id="ARBA00022729"/>
    </source>
</evidence>